<sequence>MANQLVDLKFSSSSSFVINRRVQLDYFLPHKHDFVEFYYVYQGTGSEKLNGKEYIIEPGTFCVVLPYQVHQLSTDKSNTVSLINGEISLDSIYDTDSATSDLYELLFTDLPAITYLNKKTSLIIEDILKQLLQEQTNFYIYKNKMIKAKLIELFIIVNRFRHNLDSSSEKGISSKTSINNNSNKLIWEIIYYVHSHYQENITLEKLSNIFHLSKPYISSQFKKQFGQNFISFLNEVRIKNACVLILSTDLSITEIAFTSGFKSYCSFTRTFHQIKGMSPSKFKQANLSLKC</sequence>
<dbReference type="KEGG" id="vgu:HYG85_18070"/>
<feature type="domain" description="HTH araC/xylS-type" evidence="4">
    <location>
        <begin position="187"/>
        <end position="285"/>
    </location>
</feature>
<dbReference type="RefSeq" id="WP_212690855.1">
    <property type="nucleotide sequence ID" value="NZ_CP058561.1"/>
</dbReference>
<dbReference type="Proteomes" id="UP000677305">
    <property type="component" value="Chromosome"/>
</dbReference>
<evidence type="ECO:0000256" key="1">
    <source>
        <dbReference type="ARBA" id="ARBA00023015"/>
    </source>
</evidence>
<dbReference type="PANTHER" id="PTHR43280">
    <property type="entry name" value="ARAC-FAMILY TRANSCRIPTIONAL REGULATOR"/>
    <property type="match status" value="1"/>
</dbReference>
<reference evidence="5 6" key="1">
    <citation type="submission" date="2020-07" db="EMBL/GenBank/DDBJ databases">
        <title>Vallitalea guaymasensis genome.</title>
        <authorList>
            <person name="Postec A."/>
        </authorList>
    </citation>
    <scope>NUCLEOTIDE SEQUENCE [LARGE SCALE GENOMIC DNA]</scope>
    <source>
        <strain evidence="5 6">Ra1766G1</strain>
    </source>
</reference>
<dbReference type="AlphaFoldDB" id="A0A8J8MD25"/>
<dbReference type="PANTHER" id="PTHR43280:SF2">
    <property type="entry name" value="HTH-TYPE TRANSCRIPTIONAL REGULATOR EXSA"/>
    <property type="match status" value="1"/>
</dbReference>
<evidence type="ECO:0000256" key="2">
    <source>
        <dbReference type="ARBA" id="ARBA00023125"/>
    </source>
</evidence>
<dbReference type="PROSITE" id="PS01124">
    <property type="entry name" value="HTH_ARAC_FAMILY_2"/>
    <property type="match status" value="1"/>
</dbReference>
<dbReference type="InterPro" id="IPR009057">
    <property type="entry name" value="Homeodomain-like_sf"/>
</dbReference>
<dbReference type="InterPro" id="IPR037923">
    <property type="entry name" value="HTH-like"/>
</dbReference>
<keyword evidence="6" id="KW-1185">Reference proteome</keyword>
<dbReference type="Pfam" id="PF12833">
    <property type="entry name" value="HTH_18"/>
    <property type="match status" value="1"/>
</dbReference>
<dbReference type="InterPro" id="IPR018060">
    <property type="entry name" value="HTH_AraC"/>
</dbReference>
<evidence type="ECO:0000313" key="5">
    <source>
        <dbReference type="EMBL" id="QUH30721.1"/>
    </source>
</evidence>
<dbReference type="Gene3D" id="1.10.10.60">
    <property type="entry name" value="Homeodomain-like"/>
    <property type="match status" value="2"/>
</dbReference>
<protein>
    <submittedName>
        <fullName evidence="5">Helix-turn-helix domain-containing protein</fullName>
    </submittedName>
</protein>
<dbReference type="InterPro" id="IPR003313">
    <property type="entry name" value="AraC-bd"/>
</dbReference>
<dbReference type="GO" id="GO:0003700">
    <property type="term" value="F:DNA-binding transcription factor activity"/>
    <property type="evidence" value="ECO:0007669"/>
    <property type="project" value="InterPro"/>
</dbReference>
<dbReference type="SUPFAM" id="SSF51215">
    <property type="entry name" value="Regulatory protein AraC"/>
    <property type="match status" value="1"/>
</dbReference>
<evidence type="ECO:0000313" key="6">
    <source>
        <dbReference type="Proteomes" id="UP000677305"/>
    </source>
</evidence>
<gene>
    <name evidence="5" type="ORF">HYG85_18070</name>
</gene>
<keyword evidence="1" id="KW-0805">Transcription regulation</keyword>
<dbReference type="Pfam" id="PF02311">
    <property type="entry name" value="AraC_binding"/>
    <property type="match status" value="1"/>
</dbReference>
<dbReference type="Gene3D" id="2.60.120.10">
    <property type="entry name" value="Jelly Rolls"/>
    <property type="match status" value="1"/>
</dbReference>
<organism evidence="5 6">
    <name type="scientific">Vallitalea guaymasensis</name>
    <dbReference type="NCBI Taxonomy" id="1185412"/>
    <lineage>
        <taxon>Bacteria</taxon>
        <taxon>Bacillati</taxon>
        <taxon>Bacillota</taxon>
        <taxon>Clostridia</taxon>
        <taxon>Lachnospirales</taxon>
        <taxon>Vallitaleaceae</taxon>
        <taxon>Vallitalea</taxon>
    </lineage>
</organism>
<dbReference type="SMART" id="SM00342">
    <property type="entry name" value="HTH_ARAC"/>
    <property type="match status" value="1"/>
</dbReference>
<evidence type="ECO:0000256" key="3">
    <source>
        <dbReference type="ARBA" id="ARBA00023163"/>
    </source>
</evidence>
<dbReference type="GO" id="GO:0043565">
    <property type="term" value="F:sequence-specific DNA binding"/>
    <property type="evidence" value="ECO:0007669"/>
    <property type="project" value="InterPro"/>
</dbReference>
<dbReference type="SUPFAM" id="SSF46689">
    <property type="entry name" value="Homeodomain-like"/>
    <property type="match status" value="2"/>
</dbReference>
<name>A0A8J8MD25_9FIRM</name>
<dbReference type="InterPro" id="IPR014710">
    <property type="entry name" value="RmlC-like_jellyroll"/>
</dbReference>
<keyword evidence="3" id="KW-0804">Transcription</keyword>
<dbReference type="EMBL" id="CP058561">
    <property type="protein sequence ID" value="QUH30721.1"/>
    <property type="molecule type" value="Genomic_DNA"/>
</dbReference>
<evidence type="ECO:0000259" key="4">
    <source>
        <dbReference type="PROSITE" id="PS01124"/>
    </source>
</evidence>
<accession>A0A8J8MD25</accession>
<proteinExistence type="predicted"/>
<keyword evidence="2" id="KW-0238">DNA-binding</keyword>